<protein>
    <submittedName>
        <fullName evidence="1">Uncharacterized protein</fullName>
    </submittedName>
</protein>
<reference evidence="1" key="2">
    <citation type="submission" date="2021-03" db="UniProtKB">
        <authorList>
            <consortium name="EnsemblPlants"/>
        </authorList>
    </citation>
    <scope>IDENTIFICATION</scope>
</reference>
<keyword evidence="2" id="KW-1185">Reference proteome</keyword>
<name>A0A803MTJ8_CHEQI</name>
<proteinExistence type="predicted"/>
<evidence type="ECO:0000313" key="2">
    <source>
        <dbReference type="Proteomes" id="UP000596660"/>
    </source>
</evidence>
<dbReference type="Gramene" id="AUR62034989-RA">
    <property type="protein sequence ID" value="AUR62034989-RA:cds"/>
    <property type="gene ID" value="AUR62034989"/>
</dbReference>
<sequence>MLRNVVRWKGSSMFCMTNNRHIGTFVPEWRSWKEDEKAMEKIVKNYYTNLFESAEPSKEELAEVVQHVGNVIRTKAMLT</sequence>
<evidence type="ECO:0000313" key="1">
    <source>
        <dbReference type="EnsemblPlants" id="AUR62034989-RA:cds"/>
    </source>
</evidence>
<dbReference type="Proteomes" id="UP000596660">
    <property type="component" value="Unplaced"/>
</dbReference>
<dbReference type="EnsemblPlants" id="AUR62034989-RA">
    <property type="protein sequence ID" value="AUR62034989-RA:cds"/>
    <property type="gene ID" value="AUR62034989"/>
</dbReference>
<organism evidence="1 2">
    <name type="scientific">Chenopodium quinoa</name>
    <name type="common">Quinoa</name>
    <dbReference type="NCBI Taxonomy" id="63459"/>
    <lineage>
        <taxon>Eukaryota</taxon>
        <taxon>Viridiplantae</taxon>
        <taxon>Streptophyta</taxon>
        <taxon>Embryophyta</taxon>
        <taxon>Tracheophyta</taxon>
        <taxon>Spermatophyta</taxon>
        <taxon>Magnoliopsida</taxon>
        <taxon>eudicotyledons</taxon>
        <taxon>Gunneridae</taxon>
        <taxon>Pentapetalae</taxon>
        <taxon>Caryophyllales</taxon>
        <taxon>Chenopodiaceae</taxon>
        <taxon>Chenopodioideae</taxon>
        <taxon>Atripliceae</taxon>
        <taxon>Chenopodium</taxon>
    </lineage>
</organism>
<dbReference type="AlphaFoldDB" id="A0A803MTJ8"/>
<accession>A0A803MTJ8</accession>
<reference evidence="1" key="1">
    <citation type="journal article" date="2017" name="Nature">
        <title>The genome of Chenopodium quinoa.</title>
        <authorList>
            <person name="Jarvis D.E."/>
            <person name="Ho Y.S."/>
            <person name="Lightfoot D.J."/>
            <person name="Schmoeckel S.M."/>
            <person name="Li B."/>
            <person name="Borm T.J.A."/>
            <person name="Ohyanagi H."/>
            <person name="Mineta K."/>
            <person name="Michell C.T."/>
            <person name="Saber N."/>
            <person name="Kharbatia N.M."/>
            <person name="Rupper R.R."/>
            <person name="Sharp A.R."/>
            <person name="Dally N."/>
            <person name="Boughton B.A."/>
            <person name="Woo Y.H."/>
            <person name="Gao G."/>
            <person name="Schijlen E.G.W.M."/>
            <person name="Guo X."/>
            <person name="Momin A.A."/>
            <person name="Negrao S."/>
            <person name="Al-Babili S."/>
            <person name="Gehring C."/>
            <person name="Roessner U."/>
            <person name="Jung C."/>
            <person name="Murphy K."/>
            <person name="Arold S.T."/>
            <person name="Gojobori T."/>
            <person name="van der Linden C.G."/>
            <person name="van Loo E.N."/>
            <person name="Jellen E.N."/>
            <person name="Maughan P.J."/>
            <person name="Tester M."/>
        </authorList>
    </citation>
    <scope>NUCLEOTIDE SEQUENCE [LARGE SCALE GENOMIC DNA]</scope>
    <source>
        <strain evidence="1">cv. PI 614886</strain>
    </source>
</reference>